<evidence type="ECO:0000313" key="3">
    <source>
        <dbReference type="EMBL" id="SFF95353.1"/>
    </source>
</evidence>
<feature type="region of interest" description="Disordered" evidence="1">
    <location>
        <begin position="60"/>
        <end position="85"/>
    </location>
</feature>
<feature type="chain" id="PRO_5011658539" description="Lipoprotein" evidence="2">
    <location>
        <begin position="20"/>
        <end position="85"/>
    </location>
</feature>
<evidence type="ECO:0000256" key="2">
    <source>
        <dbReference type="SAM" id="SignalP"/>
    </source>
</evidence>
<organism evidence="3 4">
    <name type="scientific">Pontibacter chinhatensis</name>
    <dbReference type="NCBI Taxonomy" id="1436961"/>
    <lineage>
        <taxon>Bacteria</taxon>
        <taxon>Pseudomonadati</taxon>
        <taxon>Bacteroidota</taxon>
        <taxon>Cytophagia</taxon>
        <taxon>Cytophagales</taxon>
        <taxon>Hymenobacteraceae</taxon>
        <taxon>Pontibacter</taxon>
    </lineage>
</organism>
<dbReference type="OrthoDB" id="9975653at2"/>
<keyword evidence="4" id="KW-1185">Reference proteome</keyword>
<accession>A0A1I2MV81</accession>
<feature type="signal peptide" evidence="2">
    <location>
        <begin position="1"/>
        <end position="19"/>
    </location>
</feature>
<proteinExistence type="predicted"/>
<keyword evidence="2" id="KW-0732">Signal</keyword>
<dbReference type="RefSeq" id="WP_092098663.1">
    <property type="nucleotide sequence ID" value="NZ_FOOT01000001.1"/>
</dbReference>
<dbReference type="EMBL" id="FOOT01000001">
    <property type="protein sequence ID" value="SFF95353.1"/>
    <property type="molecule type" value="Genomic_DNA"/>
</dbReference>
<dbReference type="AlphaFoldDB" id="A0A1I2MV81"/>
<evidence type="ECO:0000313" key="4">
    <source>
        <dbReference type="Proteomes" id="UP000198724"/>
    </source>
</evidence>
<evidence type="ECO:0000256" key="1">
    <source>
        <dbReference type="SAM" id="MobiDB-lite"/>
    </source>
</evidence>
<dbReference type="Proteomes" id="UP000198724">
    <property type="component" value="Unassembled WGS sequence"/>
</dbReference>
<protein>
    <recommendedName>
        <fullName evidence="5">Lipoprotein</fullName>
    </recommendedName>
</protein>
<sequence length="85" mass="9601">MKKIMLAGIVAMASMSLVACDRTDRTTSMEADEDNKVVVDRDSVPTEYEVTETVVEYDTTTKKKTVDADDAKHDNKKDRDKNRDN</sequence>
<gene>
    <name evidence="3" type="ORF">SAMN05421739_101491</name>
</gene>
<evidence type="ECO:0008006" key="5">
    <source>
        <dbReference type="Google" id="ProtNLM"/>
    </source>
</evidence>
<reference evidence="4" key="1">
    <citation type="submission" date="2016-10" db="EMBL/GenBank/DDBJ databases">
        <authorList>
            <person name="Varghese N."/>
            <person name="Submissions S."/>
        </authorList>
    </citation>
    <scope>NUCLEOTIDE SEQUENCE [LARGE SCALE GENOMIC DNA]</scope>
    <source>
        <strain evidence="4">LP51</strain>
    </source>
</reference>
<dbReference type="PROSITE" id="PS51257">
    <property type="entry name" value="PROKAR_LIPOPROTEIN"/>
    <property type="match status" value="1"/>
</dbReference>
<name>A0A1I2MV81_9BACT</name>